<name>A0A7H1VKG9_9FIRM</name>
<evidence type="ECO:0000313" key="7">
    <source>
        <dbReference type="Proteomes" id="UP000306409"/>
    </source>
</evidence>
<dbReference type="AlphaFoldDB" id="A0A7H1VKG9"/>
<feature type="transmembrane region" description="Helical" evidence="5">
    <location>
        <begin position="18"/>
        <end position="34"/>
    </location>
</feature>
<gene>
    <name evidence="6" type="ORF">EHE19_013385</name>
</gene>
<evidence type="ECO:0000256" key="5">
    <source>
        <dbReference type="SAM" id="Phobius"/>
    </source>
</evidence>
<dbReference type="Proteomes" id="UP000306409">
    <property type="component" value="Chromosome"/>
</dbReference>
<sequence>MIFIVANTLMVLRFKEQWILWIVVDFITITMWFIDGDMIQVQCGLYI</sequence>
<keyword evidence="4 5" id="KW-0472">Membrane</keyword>
<dbReference type="InterPro" id="IPR006419">
    <property type="entry name" value="NMN_transpt_PnuC"/>
</dbReference>
<dbReference type="EMBL" id="CP061336">
    <property type="protein sequence ID" value="QNU65881.1"/>
    <property type="molecule type" value="Genomic_DNA"/>
</dbReference>
<accession>A0A7H1VKG9</accession>
<dbReference type="GO" id="GO:0034257">
    <property type="term" value="F:nicotinamide riboside transmembrane transporter activity"/>
    <property type="evidence" value="ECO:0007669"/>
    <property type="project" value="InterPro"/>
</dbReference>
<organism evidence="6 7">
    <name type="scientific">Ruminiclostridium herbifermentans</name>
    <dbReference type="NCBI Taxonomy" id="2488810"/>
    <lineage>
        <taxon>Bacteria</taxon>
        <taxon>Bacillati</taxon>
        <taxon>Bacillota</taxon>
        <taxon>Clostridia</taxon>
        <taxon>Eubacteriales</taxon>
        <taxon>Oscillospiraceae</taxon>
        <taxon>Ruminiclostridium</taxon>
    </lineage>
</organism>
<evidence type="ECO:0000256" key="2">
    <source>
        <dbReference type="ARBA" id="ARBA00022692"/>
    </source>
</evidence>
<proteinExistence type="predicted"/>
<evidence type="ECO:0000256" key="4">
    <source>
        <dbReference type="ARBA" id="ARBA00023136"/>
    </source>
</evidence>
<keyword evidence="7" id="KW-1185">Reference proteome</keyword>
<protein>
    <submittedName>
        <fullName evidence="6">Nicotinamide mononucleotide transporter</fullName>
    </submittedName>
</protein>
<keyword evidence="2 5" id="KW-0812">Transmembrane</keyword>
<keyword evidence="3 5" id="KW-1133">Transmembrane helix</keyword>
<evidence type="ECO:0000256" key="1">
    <source>
        <dbReference type="ARBA" id="ARBA00004141"/>
    </source>
</evidence>
<dbReference type="GO" id="GO:0016020">
    <property type="term" value="C:membrane"/>
    <property type="evidence" value="ECO:0007669"/>
    <property type="project" value="UniProtKB-SubCell"/>
</dbReference>
<dbReference type="KEGG" id="rher:EHE19_013385"/>
<dbReference type="RefSeq" id="WP_171003611.1">
    <property type="nucleotide sequence ID" value="NZ_CP061336.1"/>
</dbReference>
<comment type="subcellular location">
    <subcellularLocation>
        <location evidence="1">Membrane</location>
        <topology evidence="1">Multi-pass membrane protein</topology>
    </subcellularLocation>
</comment>
<dbReference type="Pfam" id="PF04973">
    <property type="entry name" value="NMN_transporter"/>
    <property type="match status" value="1"/>
</dbReference>
<evidence type="ECO:0000256" key="3">
    <source>
        <dbReference type="ARBA" id="ARBA00022989"/>
    </source>
</evidence>
<evidence type="ECO:0000313" key="6">
    <source>
        <dbReference type="EMBL" id="QNU65881.1"/>
    </source>
</evidence>
<reference evidence="6 7" key="1">
    <citation type="submission" date="2020-09" db="EMBL/GenBank/DDBJ databases">
        <title>Characterization and genome sequencing of Ruminiclostridium sp. nov. MA18.</title>
        <authorList>
            <person name="Rettenmaier R."/>
            <person name="Kowollik M.-L."/>
            <person name="Liebl W."/>
            <person name="Zverlov V."/>
        </authorList>
    </citation>
    <scope>NUCLEOTIDE SEQUENCE [LARGE SCALE GENOMIC DNA]</scope>
    <source>
        <strain evidence="6 7">MA18</strain>
    </source>
</reference>